<dbReference type="KEGG" id="bbel:109470543"/>
<evidence type="ECO:0000313" key="2">
    <source>
        <dbReference type="Proteomes" id="UP000515135"/>
    </source>
</evidence>
<keyword evidence="2" id="KW-1185">Reference proteome</keyword>
<dbReference type="OrthoDB" id="10053174at2759"/>
<feature type="region of interest" description="Disordered" evidence="1">
    <location>
        <begin position="154"/>
        <end position="203"/>
    </location>
</feature>
<protein>
    <submittedName>
        <fullName evidence="3">Uncharacterized protein LOC109470543</fullName>
    </submittedName>
</protein>
<dbReference type="RefSeq" id="XP_019625067.1">
    <property type="nucleotide sequence ID" value="XM_019769508.1"/>
</dbReference>
<dbReference type="GeneID" id="109470543"/>
<accession>A0A6P4Z1W5</accession>
<feature type="region of interest" description="Disordered" evidence="1">
    <location>
        <begin position="50"/>
        <end position="71"/>
    </location>
</feature>
<feature type="compositionally biased region" description="Polar residues" evidence="1">
    <location>
        <begin position="54"/>
        <end position="64"/>
    </location>
</feature>
<reference evidence="3" key="1">
    <citation type="submission" date="2025-08" db="UniProtKB">
        <authorList>
            <consortium name="RefSeq"/>
        </authorList>
    </citation>
    <scope>IDENTIFICATION</scope>
    <source>
        <tissue evidence="3">Gonad</tissue>
    </source>
</reference>
<dbReference type="AlphaFoldDB" id="A0A6P4Z1W5"/>
<proteinExistence type="predicted"/>
<evidence type="ECO:0000313" key="3">
    <source>
        <dbReference type="RefSeq" id="XP_019625067.1"/>
    </source>
</evidence>
<dbReference type="Proteomes" id="UP000515135">
    <property type="component" value="Unplaced"/>
</dbReference>
<organism evidence="2 3">
    <name type="scientific">Branchiostoma belcheri</name>
    <name type="common">Amphioxus</name>
    <dbReference type="NCBI Taxonomy" id="7741"/>
    <lineage>
        <taxon>Eukaryota</taxon>
        <taxon>Metazoa</taxon>
        <taxon>Chordata</taxon>
        <taxon>Cephalochordata</taxon>
        <taxon>Leptocardii</taxon>
        <taxon>Amphioxiformes</taxon>
        <taxon>Branchiostomatidae</taxon>
        <taxon>Branchiostoma</taxon>
    </lineage>
</organism>
<evidence type="ECO:0000256" key="1">
    <source>
        <dbReference type="SAM" id="MobiDB-lite"/>
    </source>
</evidence>
<feature type="compositionally biased region" description="Acidic residues" evidence="1">
    <location>
        <begin position="164"/>
        <end position="184"/>
    </location>
</feature>
<name>A0A6P4Z1W5_BRABE</name>
<sequence>MESVVPNSGLITNGLSVQKGDAATKQSGINKGVKTSMLDEEIRARILAAKRRAGTTQSSRSRSAQKVFRPQGWLRPAYKNKPLNLERRGYEASRKDAVPVVDTAIQDCRYLRMYRMRRTIGMGLEEVLHDGHTNMERRLRERDDRARREREWVPTARGFHSDGSELDEGETLSEHDEMDYQEDMSDTRAWSDTSSSSILELSP</sequence>
<feature type="compositionally biased region" description="Low complexity" evidence="1">
    <location>
        <begin position="191"/>
        <end position="203"/>
    </location>
</feature>
<gene>
    <name evidence="3" type="primary">LOC109470543</name>
</gene>